<dbReference type="AlphaFoldDB" id="A0A2U2ANH9"/>
<comment type="caution">
    <text evidence="2">The sequence shown here is derived from an EMBL/GenBank/DDBJ whole genome shotgun (WGS) entry which is preliminary data.</text>
</comment>
<dbReference type="Pfam" id="PF09831">
    <property type="entry name" value="DUF2058"/>
    <property type="match status" value="1"/>
</dbReference>
<accession>A0A2U2ANH9</accession>
<name>A0A2U2ANH9_9GAMM</name>
<feature type="compositionally biased region" description="Basic and acidic residues" evidence="1">
    <location>
        <begin position="32"/>
        <end position="43"/>
    </location>
</feature>
<evidence type="ECO:0000256" key="1">
    <source>
        <dbReference type="SAM" id="MobiDB-lite"/>
    </source>
</evidence>
<sequence length="201" mass="23419">MSLRDQLVKAGLVSKDRAKKAQKEKAKKLHQAHRDKNLKSELEAEKLRKEAERRAFDEAKKAMDLEKNQEIIAAQEKNRARSEMRDLIDRERVNKEKGETRFNFSHDGKKIRSVFVTDKQHKDLSDGKLMICRNDRDGFDYPVLPVTFKERIHHLEEKLGEKIFYYLSEAMTEGDAEDEWAAWDAYEASLKAEKKSGGSHN</sequence>
<organism evidence="2 3">
    <name type="scientific">Ignatzschineria indica</name>
    <dbReference type="NCBI Taxonomy" id="472583"/>
    <lineage>
        <taxon>Bacteria</taxon>
        <taxon>Pseudomonadati</taxon>
        <taxon>Pseudomonadota</taxon>
        <taxon>Gammaproteobacteria</taxon>
        <taxon>Cardiobacteriales</taxon>
        <taxon>Ignatzschineriaceae</taxon>
        <taxon>Ignatzschineria</taxon>
    </lineage>
</organism>
<proteinExistence type="predicted"/>
<reference evidence="2 3" key="1">
    <citation type="journal article" date="2018" name="Genome Announc.">
        <title>Ignatzschineria cameli sp. nov., isolated from necrotic foot tissue of dromedaries (Camelus dromedarius) and associated maggots (Wohlfahrtia species) in Dubai.</title>
        <authorList>
            <person name="Tsang C.C."/>
            <person name="Tang J.Y."/>
            <person name="Fong J.Y."/>
            <person name="Kinne J."/>
            <person name="Lee H.H."/>
            <person name="Joseph M."/>
            <person name="Jose S."/>
            <person name="Schuster R.K."/>
            <person name="Tang Y."/>
            <person name="Sivakumar S."/>
            <person name="Chen J.H."/>
            <person name="Teng J.L."/>
            <person name="Lau S.K."/>
            <person name="Wernery U."/>
            <person name="Woo P.C."/>
        </authorList>
    </citation>
    <scope>NUCLEOTIDE SEQUENCE [LARGE SCALE GENOMIC DNA]</scope>
    <source>
        <strain evidence="2 3">KCTC 22643</strain>
    </source>
</reference>
<dbReference type="InterPro" id="IPR018636">
    <property type="entry name" value="DUF2058"/>
</dbReference>
<evidence type="ECO:0000313" key="3">
    <source>
        <dbReference type="Proteomes" id="UP000244948"/>
    </source>
</evidence>
<dbReference type="EMBL" id="QEWR01000002">
    <property type="protein sequence ID" value="PWD84771.1"/>
    <property type="molecule type" value="Genomic_DNA"/>
</dbReference>
<keyword evidence="3" id="KW-1185">Reference proteome</keyword>
<dbReference type="RefSeq" id="WP_109235909.1">
    <property type="nucleotide sequence ID" value="NZ_BMXZ01000001.1"/>
</dbReference>
<dbReference type="Proteomes" id="UP000244948">
    <property type="component" value="Unassembled WGS sequence"/>
</dbReference>
<gene>
    <name evidence="2" type="ORF">DC082_04390</name>
</gene>
<evidence type="ECO:0000313" key="2">
    <source>
        <dbReference type="EMBL" id="PWD84771.1"/>
    </source>
</evidence>
<feature type="compositionally biased region" description="Basic and acidic residues" evidence="1">
    <location>
        <begin position="14"/>
        <end position="24"/>
    </location>
</feature>
<protein>
    <submittedName>
        <fullName evidence="2">DUF2058 domain-containing protein</fullName>
    </submittedName>
</protein>
<feature type="region of interest" description="Disordered" evidence="1">
    <location>
        <begin position="1"/>
        <end position="43"/>
    </location>
</feature>